<evidence type="ECO:0000313" key="8">
    <source>
        <dbReference type="Proteomes" id="UP000554482"/>
    </source>
</evidence>
<gene>
    <name evidence="7" type="ORF">FRX31_004138</name>
</gene>
<dbReference type="PROSITE" id="PS50405">
    <property type="entry name" value="GST_CTER"/>
    <property type="match status" value="1"/>
</dbReference>
<dbReference type="SFLD" id="SFLDS00019">
    <property type="entry name" value="Glutathione_Transferase_(cytos"/>
    <property type="match status" value="1"/>
</dbReference>
<dbReference type="InterPro" id="IPR045073">
    <property type="entry name" value="Omega/Tau-like"/>
</dbReference>
<comment type="function">
    <text evidence="4">Is involved in the conjugation of reduced glutathione to a wide number of exogenous and endogenous hydrophobic electrophiles.</text>
</comment>
<dbReference type="GO" id="GO:0009407">
    <property type="term" value="P:toxin catabolic process"/>
    <property type="evidence" value="ECO:0007669"/>
    <property type="project" value="UniProtKB-ARBA"/>
</dbReference>
<dbReference type="Pfam" id="PF02798">
    <property type="entry name" value="GST_N"/>
    <property type="match status" value="1"/>
</dbReference>
<comment type="similarity">
    <text evidence="2">Belongs to the GST superfamily. Tau family.</text>
</comment>
<dbReference type="InterPro" id="IPR040079">
    <property type="entry name" value="Glutathione_S-Trfase"/>
</dbReference>
<dbReference type="PANTHER" id="PTHR11260">
    <property type="entry name" value="GLUTATHIONE S-TRANSFERASE, GST, SUPERFAMILY, GST DOMAIN CONTAINING"/>
    <property type="match status" value="1"/>
</dbReference>
<keyword evidence="1 4" id="KW-0808">Transferase</keyword>
<evidence type="ECO:0000256" key="1">
    <source>
        <dbReference type="ARBA" id="ARBA00022679"/>
    </source>
</evidence>
<dbReference type="Gene3D" id="1.20.1050.10">
    <property type="match status" value="1"/>
</dbReference>
<dbReference type="InterPro" id="IPR036249">
    <property type="entry name" value="Thioredoxin-like_sf"/>
</dbReference>
<dbReference type="EC" id="2.5.1.18" evidence="4"/>
<dbReference type="PROSITE" id="PS50404">
    <property type="entry name" value="GST_NTER"/>
    <property type="match status" value="1"/>
</dbReference>
<dbReference type="GO" id="GO:0004364">
    <property type="term" value="F:glutathione transferase activity"/>
    <property type="evidence" value="ECO:0007669"/>
    <property type="project" value="UniProtKB-UniRule"/>
</dbReference>
<feature type="domain" description="GST N-terminal" evidence="5">
    <location>
        <begin position="4"/>
        <end position="83"/>
    </location>
</feature>
<dbReference type="CDD" id="cd03058">
    <property type="entry name" value="GST_N_Tau"/>
    <property type="match status" value="1"/>
</dbReference>
<comment type="catalytic activity">
    <reaction evidence="3 4">
        <text>RX + glutathione = an S-substituted glutathione + a halide anion + H(+)</text>
        <dbReference type="Rhea" id="RHEA:16437"/>
        <dbReference type="ChEBI" id="CHEBI:15378"/>
        <dbReference type="ChEBI" id="CHEBI:16042"/>
        <dbReference type="ChEBI" id="CHEBI:17792"/>
        <dbReference type="ChEBI" id="CHEBI:57925"/>
        <dbReference type="ChEBI" id="CHEBI:90779"/>
        <dbReference type="EC" id="2.5.1.18"/>
    </reaction>
</comment>
<dbReference type="InterPro" id="IPR045074">
    <property type="entry name" value="GST_C_Tau"/>
</dbReference>
<dbReference type="Gene3D" id="3.40.30.10">
    <property type="entry name" value="Glutaredoxin"/>
    <property type="match status" value="1"/>
</dbReference>
<dbReference type="CDD" id="cd03185">
    <property type="entry name" value="GST_C_Tau"/>
    <property type="match status" value="1"/>
</dbReference>
<dbReference type="InterPro" id="IPR010987">
    <property type="entry name" value="Glutathione-S-Trfase_C-like"/>
</dbReference>
<dbReference type="SUPFAM" id="SSF47616">
    <property type="entry name" value="GST C-terminal domain-like"/>
    <property type="match status" value="1"/>
</dbReference>
<dbReference type="OrthoDB" id="4951845at2759"/>
<accession>A0A7J6X907</accession>
<dbReference type="FunFam" id="1.20.1050.10:FF:000016">
    <property type="entry name" value="Glutathione S-transferase U9"/>
    <property type="match status" value="1"/>
</dbReference>
<dbReference type="GO" id="GO:0006749">
    <property type="term" value="P:glutathione metabolic process"/>
    <property type="evidence" value="ECO:0007669"/>
    <property type="project" value="InterPro"/>
</dbReference>
<dbReference type="SFLD" id="SFLDG00358">
    <property type="entry name" value="Main_(cytGST)"/>
    <property type="match status" value="1"/>
</dbReference>
<dbReference type="SUPFAM" id="SSF52833">
    <property type="entry name" value="Thioredoxin-like"/>
    <property type="match status" value="1"/>
</dbReference>
<dbReference type="AlphaFoldDB" id="A0A7J6X907"/>
<evidence type="ECO:0000313" key="7">
    <source>
        <dbReference type="EMBL" id="KAF5206276.1"/>
    </source>
</evidence>
<comment type="subcellular location">
    <subcellularLocation>
        <location evidence="4">Cytoplasm</location>
        <location evidence="4">Cytosol</location>
    </subcellularLocation>
</comment>
<dbReference type="PANTHER" id="PTHR11260:SF615">
    <property type="entry name" value="GLUTATHIONE S-TRANSFERASE U17"/>
    <property type="match status" value="1"/>
</dbReference>
<dbReference type="InterPro" id="IPR004045">
    <property type="entry name" value="Glutathione_S-Trfase_N"/>
</dbReference>
<organism evidence="7 8">
    <name type="scientific">Thalictrum thalictroides</name>
    <name type="common">Rue-anemone</name>
    <name type="synonym">Anemone thalictroides</name>
    <dbReference type="NCBI Taxonomy" id="46969"/>
    <lineage>
        <taxon>Eukaryota</taxon>
        <taxon>Viridiplantae</taxon>
        <taxon>Streptophyta</taxon>
        <taxon>Embryophyta</taxon>
        <taxon>Tracheophyta</taxon>
        <taxon>Spermatophyta</taxon>
        <taxon>Magnoliopsida</taxon>
        <taxon>Ranunculales</taxon>
        <taxon>Ranunculaceae</taxon>
        <taxon>Thalictroideae</taxon>
        <taxon>Thalictrum</taxon>
    </lineage>
</organism>
<dbReference type="FunFam" id="3.40.30.10:FF:000044">
    <property type="entry name" value="Glutathione S-transferase GSTU6"/>
    <property type="match status" value="1"/>
</dbReference>
<evidence type="ECO:0000256" key="4">
    <source>
        <dbReference type="RuleBase" id="RU369102"/>
    </source>
</evidence>
<dbReference type="Proteomes" id="UP000554482">
    <property type="component" value="Unassembled WGS sequence"/>
</dbReference>
<feature type="domain" description="GST C-terminal" evidence="6">
    <location>
        <begin position="89"/>
        <end position="221"/>
    </location>
</feature>
<dbReference type="Pfam" id="PF13410">
    <property type="entry name" value="GST_C_2"/>
    <property type="match status" value="1"/>
</dbReference>
<keyword evidence="4" id="KW-0963">Cytoplasm</keyword>
<keyword evidence="8" id="KW-1185">Reference proteome</keyword>
<dbReference type="EMBL" id="JABWDY010002942">
    <property type="protein sequence ID" value="KAF5206276.1"/>
    <property type="molecule type" value="Genomic_DNA"/>
</dbReference>
<dbReference type="SFLD" id="SFLDG01152">
    <property type="entry name" value="Main.3:_Omega-_and_Tau-like"/>
    <property type="match status" value="1"/>
</dbReference>
<protein>
    <recommendedName>
        <fullName evidence="4">Glutathione S-transferase</fullName>
        <ecNumber evidence="4">2.5.1.18</ecNumber>
    </recommendedName>
</protein>
<evidence type="ECO:0000259" key="6">
    <source>
        <dbReference type="PROSITE" id="PS50405"/>
    </source>
</evidence>
<dbReference type="GO" id="GO:0005829">
    <property type="term" value="C:cytosol"/>
    <property type="evidence" value="ECO:0007669"/>
    <property type="project" value="UniProtKB-SubCell"/>
</dbReference>
<proteinExistence type="inferred from homology"/>
<sequence length="234" mass="26182">MAASDLKLLGGWPSPFAMRPLIALNLKNLDYEYLEQNFPVMSELLFKSNPVYRKIPVLIHNDRPICESLIIVQYIDEVFTSGNSLLPSDPFDRAVARFWATYIDDKWYSALSGLVKGKTDEEKVTAMGGLTTGLTLLEEAFVKISKGKRFFGGETIGYVDIALGSMLGWLRVAERLGGCSNLMDETKMPGLYGWAERFCSDAAVKDLMPETEKLFEFAKMLISGQFSAHINNLK</sequence>
<comment type="caution">
    <text evidence="7">The sequence shown here is derived from an EMBL/GenBank/DDBJ whole genome shotgun (WGS) entry which is preliminary data.</text>
</comment>
<evidence type="ECO:0000256" key="3">
    <source>
        <dbReference type="ARBA" id="ARBA00047960"/>
    </source>
</evidence>
<evidence type="ECO:0000256" key="2">
    <source>
        <dbReference type="ARBA" id="ARBA00025743"/>
    </source>
</evidence>
<dbReference type="InterPro" id="IPR036282">
    <property type="entry name" value="Glutathione-S-Trfase_C_sf"/>
</dbReference>
<name>A0A7J6X907_THATH</name>
<evidence type="ECO:0000259" key="5">
    <source>
        <dbReference type="PROSITE" id="PS50404"/>
    </source>
</evidence>
<reference evidence="7 8" key="1">
    <citation type="submission" date="2020-06" db="EMBL/GenBank/DDBJ databases">
        <title>Transcriptomic and genomic resources for Thalictrum thalictroides and T. hernandezii: Facilitating candidate gene discovery in an emerging model plant lineage.</title>
        <authorList>
            <person name="Arias T."/>
            <person name="Riano-Pachon D.M."/>
            <person name="Di Stilio V.S."/>
        </authorList>
    </citation>
    <scope>NUCLEOTIDE SEQUENCE [LARGE SCALE GENOMIC DNA]</scope>
    <source>
        <strain evidence="8">cv. WT478/WT964</strain>
        <tissue evidence="7">Leaves</tissue>
    </source>
</reference>